<accession>A0A0E9QGK8</accession>
<name>A0A0E9QGK8_ANGAN</name>
<sequence length="51" mass="5973">MVTKYSHGYFFKYGLIKLGSSYKKHFTGKNFSSRTLCFSHFRPVPPYETTS</sequence>
<reference evidence="1" key="1">
    <citation type="submission" date="2014-11" db="EMBL/GenBank/DDBJ databases">
        <authorList>
            <person name="Amaro Gonzalez C."/>
        </authorList>
    </citation>
    <scope>NUCLEOTIDE SEQUENCE</scope>
</reference>
<dbReference type="AlphaFoldDB" id="A0A0E9QGK8"/>
<reference evidence="1" key="2">
    <citation type="journal article" date="2015" name="Fish Shellfish Immunol.">
        <title>Early steps in the European eel (Anguilla anguilla)-Vibrio vulnificus interaction in the gills: Role of the RtxA13 toxin.</title>
        <authorList>
            <person name="Callol A."/>
            <person name="Pajuelo D."/>
            <person name="Ebbesson L."/>
            <person name="Teles M."/>
            <person name="MacKenzie S."/>
            <person name="Amaro C."/>
        </authorList>
    </citation>
    <scope>NUCLEOTIDE SEQUENCE</scope>
</reference>
<organism evidence="1">
    <name type="scientific">Anguilla anguilla</name>
    <name type="common">European freshwater eel</name>
    <name type="synonym">Muraena anguilla</name>
    <dbReference type="NCBI Taxonomy" id="7936"/>
    <lineage>
        <taxon>Eukaryota</taxon>
        <taxon>Metazoa</taxon>
        <taxon>Chordata</taxon>
        <taxon>Craniata</taxon>
        <taxon>Vertebrata</taxon>
        <taxon>Euteleostomi</taxon>
        <taxon>Actinopterygii</taxon>
        <taxon>Neopterygii</taxon>
        <taxon>Teleostei</taxon>
        <taxon>Anguilliformes</taxon>
        <taxon>Anguillidae</taxon>
        <taxon>Anguilla</taxon>
    </lineage>
</organism>
<dbReference type="EMBL" id="GBXM01092556">
    <property type="protein sequence ID" value="JAH16021.1"/>
    <property type="molecule type" value="Transcribed_RNA"/>
</dbReference>
<proteinExistence type="predicted"/>
<evidence type="ECO:0000313" key="1">
    <source>
        <dbReference type="EMBL" id="JAH16021.1"/>
    </source>
</evidence>
<protein>
    <submittedName>
        <fullName evidence="1">Uncharacterized protein</fullName>
    </submittedName>
</protein>